<dbReference type="eggNOG" id="KOG3957">
    <property type="taxonomic scope" value="Eukaryota"/>
</dbReference>
<evidence type="ECO:0008006" key="4">
    <source>
        <dbReference type="Google" id="ProtNLM"/>
    </source>
</evidence>
<protein>
    <recommendedName>
        <fullName evidence="4">CoA-transferase family III domain-containing protein</fullName>
    </recommendedName>
</protein>
<dbReference type="RefSeq" id="XP_068137999.1">
    <property type="nucleotide sequence ID" value="XM_068281898.1"/>
</dbReference>
<dbReference type="InterPro" id="IPR023606">
    <property type="entry name" value="CoA-Trfase_III_dom_1_sf"/>
</dbReference>
<dbReference type="Gene3D" id="3.30.1540.10">
    <property type="entry name" value="formyl-coa transferase, domain 3"/>
    <property type="match status" value="1"/>
</dbReference>
<dbReference type="InterPro" id="IPR003673">
    <property type="entry name" value="CoA-Trfase_fam_III"/>
</dbReference>
<evidence type="ECO:0000313" key="2">
    <source>
        <dbReference type="EMBL" id="AOW00996.1"/>
    </source>
</evidence>
<gene>
    <name evidence="2" type="ORF">YALI1_B00448g</name>
</gene>
<dbReference type="PANTHER" id="PTHR48228:SF5">
    <property type="entry name" value="ALPHA-METHYLACYL-COA RACEMASE"/>
    <property type="match status" value="1"/>
</dbReference>
<dbReference type="SUPFAM" id="SSF89796">
    <property type="entry name" value="CoA-transferase family III (CaiB/BaiF)"/>
    <property type="match status" value="1"/>
</dbReference>
<dbReference type="GO" id="GO:0003824">
    <property type="term" value="F:catalytic activity"/>
    <property type="evidence" value="ECO:0007669"/>
    <property type="project" value="InterPro"/>
</dbReference>
<accession>A0A1D8N5U2</accession>
<sequence>MIYARAVLRLVRARPPLHNHTYSTMTFEQDDKPKLGKPLSNIKVIEFAGLAPGPLAGQLLADYGAQVVRIDAPNKPSIDRLCKDKRSIALNLKDKEQWAVARDLIKNADVVIDPYRPGVLEKLGLGPSVFLNAHKGLNKRLIFARLTGYGQKTDKSHWAGHDLGYLAESGILDTIGPPGQAPVFPANILGDFASLSLPAFAAISLALYEREMKEKRGSSVPGRELDVNIVQAVQYLGLFVSHGRYPDGEGGIALFENERGTNTLDGGSPYYQMYETADKGEYLAVAPIEEQFYSQFVEMVGLDLDKLPNRFDTDNWAELKQIFAEAIKKKGVQHWRDQCDKYPNSSCAVMNKLAKPEDVKDQIVTWTSKSSDKYENKGFAGKVLEANQDAESVIRSFLGKGYWNKVKAKL</sequence>
<dbReference type="PANTHER" id="PTHR48228">
    <property type="entry name" value="SUCCINYL-COA--D-CITRAMALATE COA-TRANSFERASE"/>
    <property type="match status" value="1"/>
</dbReference>
<dbReference type="VEuPathDB" id="FungiDB:YALI1_B00448g"/>
<proteinExistence type="inferred from homology"/>
<dbReference type="EMBL" id="CP017554">
    <property type="protein sequence ID" value="AOW00996.1"/>
    <property type="molecule type" value="Genomic_DNA"/>
</dbReference>
<dbReference type="AlphaFoldDB" id="A0A1D8N5U2"/>
<name>A0A1D8N5U2_YARLL</name>
<dbReference type="InterPro" id="IPR050509">
    <property type="entry name" value="CoA-transferase_III"/>
</dbReference>
<evidence type="ECO:0000256" key="1">
    <source>
        <dbReference type="ARBA" id="ARBA00008383"/>
    </source>
</evidence>
<dbReference type="VEuPathDB" id="FungiDB:YALI0_B00462g"/>
<organism evidence="2 3">
    <name type="scientific">Yarrowia lipolytica</name>
    <name type="common">Candida lipolytica</name>
    <dbReference type="NCBI Taxonomy" id="4952"/>
    <lineage>
        <taxon>Eukaryota</taxon>
        <taxon>Fungi</taxon>
        <taxon>Dikarya</taxon>
        <taxon>Ascomycota</taxon>
        <taxon>Saccharomycotina</taxon>
        <taxon>Dipodascomycetes</taxon>
        <taxon>Dipodascales</taxon>
        <taxon>Dipodascales incertae sedis</taxon>
        <taxon>Yarrowia</taxon>
    </lineage>
</organism>
<dbReference type="GeneID" id="94582561"/>
<comment type="similarity">
    <text evidence="1">Belongs to the CoA-transferase III family.</text>
</comment>
<evidence type="ECO:0000313" key="3">
    <source>
        <dbReference type="Proteomes" id="UP000182444"/>
    </source>
</evidence>
<dbReference type="Pfam" id="PF02515">
    <property type="entry name" value="CoA_transf_3"/>
    <property type="match status" value="1"/>
</dbReference>
<reference evidence="2 3" key="1">
    <citation type="journal article" date="2016" name="PLoS ONE">
        <title>Sequence Assembly of Yarrowia lipolytica Strain W29/CLIB89 Shows Transposable Element Diversity.</title>
        <authorList>
            <person name="Magnan C."/>
            <person name="Yu J."/>
            <person name="Chang I."/>
            <person name="Jahn E."/>
            <person name="Kanomata Y."/>
            <person name="Wu J."/>
            <person name="Zeller M."/>
            <person name="Oakes M."/>
            <person name="Baldi P."/>
            <person name="Sandmeyer S."/>
        </authorList>
    </citation>
    <scope>NUCLEOTIDE SEQUENCE [LARGE SCALE GENOMIC DNA]</scope>
    <source>
        <strain evidence="3">CLIB89(W29)</strain>
    </source>
</reference>
<dbReference type="Proteomes" id="UP000182444">
    <property type="component" value="Chromosome 1B"/>
</dbReference>
<dbReference type="Gene3D" id="3.40.50.10540">
    <property type="entry name" value="Crotonobetainyl-coa:carnitine coa-transferase, domain 1"/>
    <property type="match status" value="1"/>
</dbReference>
<dbReference type="InterPro" id="IPR044855">
    <property type="entry name" value="CoA-Trfase_III_dom3_sf"/>
</dbReference>